<dbReference type="InterPro" id="IPR057170">
    <property type="entry name" value="DUF7848"/>
</dbReference>
<dbReference type="Pfam" id="PF25232">
    <property type="entry name" value="DUF7848"/>
    <property type="match status" value="1"/>
</dbReference>
<comment type="caution">
    <text evidence="2">The sequence shown here is derived from an EMBL/GenBank/DDBJ whole genome shotgun (WGS) entry which is preliminary data.</text>
</comment>
<evidence type="ECO:0000313" key="2">
    <source>
        <dbReference type="EMBL" id="MBF9068333.1"/>
    </source>
</evidence>
<name>A0A931B5N5_9ACTN</name>
<gene>
    <name evidence="2" type="ORF">I2501_09815</name>
</gene>
<proteinExistence type="predicted"/>
<accession>A0A931B5N5</accession>
<protein>
    <recommendedName>
        <fullName evidence="1">DUF7848 domain-containing protein</fullName>
    </recommendedName>
</protein>
<dbReference type="RefSeq" id="WP_196193476.1">
    <property type="nucleotide sequence ID" value="NZ_JADPRT010000003.1"/>
</dbReference>
<reference evidence="2" key="1">
    <citation type="submission" date="2020-11" db="EMBL/GenBank/DDBJ databases">
        <title>Isolation and identification of active actinomycetes.</title>
        <authorList>
            <person name="Yu B."/>
        </authorList>
    </citation>
    <scope>NUCLEOTIDE SEQUENCE</scope>
    <source>
        <strain evidence="2">NEAU-YB345</strain>
    </source>
</reference>
<keyword evidence="3" id="KW-1185">Reference proteome</keyword>
<evidence type="ECO:0000259" key="1">
    <source>
        <dbReference type="Pfam" id="PF25232"/>
    </source>
</evidence>
<dbReference type="EMBL" id="JADPRT010000003">
    <property type="protein sequence ID" value="MBF9068333.1"/>
    <property type="molecule type" value="Genomic_DNA"/>
</dbReference>
<organism evidence="2 3">
    <name type="scientific">Streptacidiphilus fuscans</name>
    <dbReference type="NCBI Taxonomy" id="2789292"/>
    <lineage>
        <taxon>Bacteria</taxon>
        <taxon>Bacillati</taxon>
        <taxon>Actinomycetota</taxon>
        <taxon>Actinomycetes</taxon>
        <taxon>Kitasatosporales</taxon>
        <taxon>Streptomycetaceae</taxon>
        <taxon>Streptacidiphilus</taxon>
    </lineage>
</organism>
<dbReference type="Proteomes" id="UP000657385">
    <property type="component" value="Unassembled WGS sequence"/>
</dbReference>
<sequence>MGATTRLRFREYTVPVPGAQTLTQGEELSATISSAECVTGAEADCGAASGDVLSTDELVRWIATHQARTGHEIFEQITRRVIRSEAGMWL</sequence>
<evidence type="ECO:0000313" key="3">
    <source>
        <dbReference type="Proteomes" id="UP000657385"/>
    </source>
</evidence>
<dbReference type="AlphaFoldDB" id="A0A931B5N5"/>
<feature type="domain" description="DUF7848" evidence="1">
    <location>
        <begin position="3"/>
        <end position="87"/>
    </location>
</feature>